<dbReference type="InterPro" id="IPR032591">
    <property type="entry name" value="DUF4908"/>
</dbReference>
<keyword evidence="3" id="KW-1185">Reference proteome</keyword>
<dbReference type="Pfam" id="PF16252">
    <property type="entry name" value="DUF4908"/>
    <property type="match status" value="1"/>
</dbReference>
<protein>
    <recommendedName>
        <fullName evidence="4">DUF4908 domain-containing protein</fullName>
    </recommendedName>
</protein>
<dbReference type="RefSeq" id="WP_307352782.1">
    <property type="nucleotide sequence ID" value="NZ_JAUSVS010000013.1"/>
</dbReference>
<comment type="caution">
    <text evidence="2">The sequence shown here is derived from an EMBL/GenBank/DDBJ whole genome shotgun (WGS) entry which is preliminary data.</text>
</comment>
<reference evidence="2 3" key="1">
    <citation type="submission" date="2023-07" db="EMBL/GenBank/DDBJ databases">
        <title>Genomic Encyclopedia of Type Strains, Phase IV (KMG-IV): sequencing the most valuable type-strain genomes for metagenomic binning, comparative biology and taxonomic classification.</title>
        <authorList>
            <person name="Goeker M."/>
        </authorList>
    </citation>
    <scope>NUCLEOTIDE SEQUENCE [LARGE SCALE GENOMIC DNA]</scope>
    <source>
        <strain evidence="2 3">DSM 18695</strain>
    </source>
</reference>
<feature type="chain" id="PRO_5047218242" description="DUF4908 domain-containing protein" evidence="1">
    <location>
        <begin position="22"/>
        <end position="259"/>
    </location>
</feature>
<accession>A0ABU0IZQ3</accession>
<evidence type="ECO:0000256" key="1">
    <source>
        <dbReference type="SAM" id="SignalP"/>
    </source>
</evidence>
<proteinExistence type="predicted"/>
<gene>
    <name evidence="2" type="ORF">QO010_004444</name>
</gene>
<keyword evidence="1" id="KW-0732">Signal</keyword>
<dbReference type="EMBL" id="JAUSVS010000013">
    <property type="protein sequence ID" value="MDQ0466648.1"/>
    <property type="molecule type" value="Genomic_DNA"/>
</dbReference>
<dbReference type="Proteomes" id="UP001228905">
    <property type="component" value="Unassembled WGS sequence"/>
</dbReference>
<feature type="signal peptide" evidence="1">
    <location>
        <begin position="1"/>
        <end position="21"/>
    </location>
</feature>
<evidence type="ECO:0008006" key="4">
    <source>
        <dbReference type="Google" id="ProtNLM"/>
    </source>
</evidence>
<evidence type="ECO:0000313" key="3">
    <source>
        <dbReference type="Proteomes" id="UP001228905"/>
    </source>
</evidence>
<sequence>MRLPAVALLILAAMTGSPAIAQTKTSPRQKAAEAISPLRDFLFPDKPDTTRRASAPPIARYVSESGIGFTFDRAAPRPLLRFEDSSEIWVLRAEAGPRGDTLYKNDTGRVVLRDTKVGGLILFTPQHREGEAAAMTGAAGAIKLPLLGPKQLFQRLAVASSKVSTALHRQIAFEADVETPLGTAMVGDAVMVVATSLIRMAERPGGPQALARITKVYITEGPKPVSEIRNGVLVIIVAPGMGLASRPSSERVAYVASSR</sequence>
<name>A0ABU0IZQ3_9CAUL</name>
<evidence type="ECO:0000313" key="2">
    <source>
        <dbReference type="EMBL" id="MDQ0466648.1"/>
    </source>
</evidence>
<organism evidence="2 3">
    <name type="scientific">Caulobacter ginsengisoli</name>
    <dbReference type="NCBI Taxonomy" id="400775"/>
    <lineage>
        <taxon>Bacteria</taxon>
        <taxon>Pseudomonadati</taxon>
        <taxon>Pseudomonadota</taxon>
        <taxon>Alphaproteobacteria</taxon>
        <taxon>Caulobacterales</taxon>
        <taxon>Caulobacteraceae</taxon>
        <taxon>Caulobacter</taxon>
    </lineage>
</organism>